<gene>
    <name evidence="2" type="ORF">BLNAU_19283</name>
</gene>
<dbReference type="Proteomes" id="UP001281761">
    <property type="component" value="Unassembled WGS sequence"/>
</dbReference>
<name>A0ABQ9X277_9EUKA</name>
<proteinExistence type="predicted"/>
<dbReference type="EMBL" id="JARBJD010000247">
    <property type="protein sequence ID" value="KAK2945795.1"/>
    <property type="molecule type" value="Genomic_DNA"/>
</dbReference>
<evidence type="ECO:0000313" key="2">
    <source>
        <dbReference type="EMBL" id="KAK2945795.1"/>
    </source>
</evidence>
<evidence type="ECO:0000256" key="1">
    <source>
        <dbReference type="SAM" id="MobiDB-lite"/>
    </source>
</evidence>
<keyword evidence="3" id="KW-1185">Reference proteome</keyword>
<protein>
    <submittedName>
        <fullName evidence="2">Uncharacterized protein</fullName>
    </submittedName>
</protein>
<feature type="compositionally biased region" description="Polar residues" evidence="1">
    <location>
        <begin position="19"/>
        <end position="29"/>
    </location>
</feature>
<comment type="caution">
    <text evidence="2">The sequence shown here is derived from an EMBL/GenBank/DDBJ whole genome shotgun (WGS) entry which is preliminary data.</text>
</comment>
<reference evidence="2 3" key="1">
    <citation type="journal article" date="2022" name="bioRxiv">
        <title>Genomics of Preaxostyla Flagellates Illuminates Evolutionary Transitions and the Path Towards Mitochondrial Loss.</title>
        <authorList>
            <person name="Novak L.V.F."/>
            <person name="Treitli S.C."/>
            <person name="Pyrih J."/>
            <person name="Halakuc P."/>
            <person name="Pipaliya S.V."/>
            <person name="Vacek V."/>
            <person name="Brzon O."/>
            <person name="Soukal P."/>
            <person name="Eme L."/>
            <person name="Dacks J.B."/>
            <person name="Karnkowska A."/>
            <person name="Elias M."/>
            <person name="Hampl V."/>
        </authorList>
    </citation>
    <scope>NUCLEOTIDE SEQUENCE [LARGE SCALE GENOMIC DNA]</scope>
    <source>
        <strain evidence="2">NAU3</strain>
        <tissue evidence="2">Gut</tissue>
    </source>
</reference>
<evidence type="ECO:0000313" key="3">
    <source>
        <dbReference type="Proteomes" id="UP001281761"/>
    </source>
</evidence>
<organism evidence="2 3">
    <name type="scientific">Blattamonas nauphoetae</name>
    <dbReference type="NCBI Taxonomy" id="2049346"/>
    <lineage>
        <taxon>Eukaryota</taxon>
        <taxon>Metamonada</taxon>
        <taxon>Preaxostyla</taxon>
        <taxon>Oxymonadida</taxon>
        <taxon>Blattamonas</taxon>
    </lineage>
</organism>
<feature type="region of interest" description="Disordered" evidence="1">
    <location>
        <begin position="1"/>
        <end position="49"/>
    </location>
</feature>
<sequence>MLGKWGERQPVSAVDVSPAVQSSTANKQSAGRMECGRGKQALPSPFHHHHTPHQLLRHVLRKCYALPGQPAQTGRITLSLSPCHCRYLRRPHSALRLHPSLSVGEELMRVWLAVVNVFHLSLDDGTEDWRVAASEIDAGVLSILQMSVLKESMLNVPVARIEGTDCGAEGQKEAAIHDQLDGAAATDCEHFSRSWRRRHITRYHPDPKSNCVRSEDVCQLGTSVCLLMQSVWDSLDLSVPNEWRVLGESMT</sequence>
<accession>A0ABQ9X277</accession>